<accession>A0A7W8ILU2</accession>
<organism evidence="6 7">
    <name type="scientific">Tunturiibacter empetritectus</name>
    <dbReference type="NCBI Taxonomy" id="3069691"/>
    <lineage>
        <taxon>Bacteria</taxon>
        <taxon>Pseudomonadati</taxon>
        <taxon>Acidobacteriota</taxon>
        <taxon>Terriglobia</taxon>
        <taxon>Terriglobales</taxon>
        <taxon>Acidobacteriaceae</taxon>
        <taxon>Tunturiibacter</taxon>
    </lineage>
</organism>
<comment type="similarity">
    <text evidence="2">Belongs to the bacterial solute-binding protein 2 family.</text>
</comment>
<evidence type="ECO:0000256" key="2">
    <source>
        <dbReference type="ARBA" id="ARBA00007639"/>
    </source>
</evidence>
<dbReference type="PANTHER" id="PTHR46847">
    <property type="entry name" value="D-ALLOSE-BINDING PERIPLASMIC PROTEIN-RELATED"/>
    <property type="match status" value="1"/>
</dbReference>
<keyword evidence="3 4" id="KW-0732">Signal</keyword>
<name>A0A7W8ILU2_9BACT</name>
<evidence type="ECO:0000313" key="7">
    <source>
        <dbReference type="Proteomes" id="UP000568106"/>
    </source>
</evidence>
<evidence type="ECO:0000313" key="6">
    <source>
        <dbReference type="EMBL" id="MBB5318825.1"/>
    </source>
</evidence>
<comment type="caution">
    <text evidence="6">The sequence shown here is derived from an EMBL/GenBank/DDBJ whole genome shotgun (WGS) entry which is preliminary data.</text>
</comment>
<feature type="signal peptide" evidence="4">
    <location>
        <begin position="1"/>
        <end position="17"/>
    </location>
</feature>
<comment type="subcellular location">
    <subcellularLocation>
        <location evidence="1">Cell envelope</location>
    </subcellularLocation>
</comment>
<dbReference type="Pfam" id="PF13407">
    <property type="entry name" value="Peripla_BP_4"/>
    <property type="match status" value="1"/>
</dbReference>
<dbReference type="SUPFAM" id="SSF53822">
    <property type="entry name" value="Periplasmic binding protein-like I"/>
    <property type="match status" value="1"/>
</dbReference>
<dbReference type="GO" id="GO:0030313">
    <property type="term" value="C:cell envelope"/>
    <property type="evidence" value="ECO:0007669"/>
    <property type="project" value="UniProtKB-SubCell"/>
</dbReference>
<gene>
    <name evidence="6" type="ORF">HDF09_003524</name>
</gene>
<dbReference type="Proteomes" id="UP000568106">
    <property type="component" value="Unassembled WGS sequence"/>
</dbReference>
<feature type="domain" description="Periplasmic binding protein" evidence="5">
    <location>
        <begin position="30"/>
        <end position="277"/>
    </location>
</feature>
<dbReference type="PROSITE" id="PS51257">
    <property type="entry name" value="PROKAR_LIPOPROTEIN"/>
    <property type="match status" value="1"/>
</dbReference>
<dbReference type="AlphaFoldDB" id="A0A7W8ILU2"/>
<proteinExistence type="inferred from homology"/>
<dbReference type="Gene3D" id="3.40.50.2300">
    <property type="match status" value="2"/>
</dbReference>
<reference evidence="6" key="1">
    <citation type="submission" date="2020-08" db="EMBL/GenBank/DDBJ databases">
        <title>Genomic Encyclopedia of Type Strains, Phase IV (KMG-V): Genome sequencing to study the core and pangenomes of soil and plant-associated prokaryotes.</title>
        <authorList>
            <person name="Whitman W."/>
        </authorList>
    </citation>
    <scope>NUCLEOTIDE SEQUENCE [LARGE SCALE GENOMIC DNA]</scope>
    <source>
        <strain evidence="6">M8UP27</strain>
    </source>
</reference>
<evidence type="ECO:0000259" key="5">
    <source>
        <dbReference type="Pfam" id="PF13407"/>
    </source>
</evidence>
<dbReference type="GO" id="GO:0030246">
    <property type="term" value="F:carbohydrate binding"/>
    <property type="evidence" value="ECO:0007669"/>
    <property type="project" value="UniProtKB-ARBA"/>
</dbReference>
<sequence length="326" mass="35237">MRRLLFLLLAMFLPVLAGCTRHSKDEHYYLIATNINLPYWKAANAGFQKAAVQYGVSAEMRGTTTFDPPGEVTEFRTVVARKPAGILVSVASAELMGPEITAALAAGIPVITMDSDAPTSGRLYFIGTNNLQAGRLGGQRVAAKLNGKGNVAFFSIPGQPNIDERLKGYKDALSHYPGIKIADVFDMKGDSGLAMDQTRDYLSRTGANRVDAIVCLEAASGRDVAEAFRRANVKDRLLVAMDTDQTVLQGVKDGTIDSTISQKPFTMALVGLKALDDIHHYPLKPLAQDYSLDSFAPVPAFIDTGVSLIDKNNVDRMLNIGEDKTP</sequence>
<dbReference type="InterPro" id="IPR028082">
    <property type="entry name" value="Peripla_BP_I"/>
</dbReference>
<dbReference type="EMBL" id="JACHDY010000005">
    <property type="protein sequence ID" value="MBB5318825.1"/>
    <property type="molecule type" value="Genomic_DNA"/>
</dbReference>
<evidence type="ECO:0000256" key="1">
    <source>
        <dbReference type="ARBA" id="ARBA00004196"/>
    </source>
</evidence>
<keyword evidence="7" id="KW-1185">Reference proteome</keyword>
<dbReference type="PANTHER" id="PTHR46847:SF1">
    <property type="entry name" value="D-ALLOSE-BINDING PERIPLASMIC PROTEIN-RELATED"/>
    <property type="match status" value="1"/>
</dbReference>
<evidence type="ECO:0000256" key="4">
    <source>
        <dbReference type="SAM" id="SignalP"/>
    </source>
</evidence>
<protein>
    <submittedName>
        <fullName evidence="6">Ribose transport system substrate-binding protein</fullName>
    </submittedName>
</protein>
<evidence type="ECO:0000256" key="3">
    <source>
        <dbReference type="ARBA" id="ARBA00022729"/>
    </source>
</evidence>
<dbReference type="InterPro" id="IPR025997">
    <property type="entry name" value="SBP_2_dom"/>
</dbReference>
<feature type="chain" id="PRO_5031469060" evidence="4">
    <location>
        <begin position="18"/>
        <end position="326"/>
    </location>
</feature>